<dbReference type="GO" id="GO:0019843">
    <property type="term" value="F:rRNA binding"/>
    <property type="evidence" value="ECO:0007669"/>
    <property type="project" value="UniProtKB-UniRule"/>
</dbReference>
<keyword evidence="8" id="KW-1185">Reference proteome</keyword>
<dbReference type="HAMAP" id="MF_01328_B">
    <property type="entry name" value="Ribosomal_uL4_B"/>
    <property type="match status" value="1"/>
</dbReference>
<evidence type="ECO:0000256" key="6">
    <source>
        <dbReference type="SAM" id="MobiDB-lite"/>
    </source>
</evidence>
<evidence type="ECO:0000256" key="2">
    <source>
        <dbReference type="ARBA" id="ARBA00022980"/>
    </source>
</evidence>
<evidence type="ECO:0000313" key="8">
    <source>
        <dbReference type="Proteomes" id="UP000269883"/>
    </source>
</evidence>
<dbReference type="KEGG" id="dfl:DFE_0392"/>
<organism evidence="7 8">
    <name type="scientific">Desulfovibrio ferrophilus</name>
    <dbReference type="NCBI Taxonomy" id="241368"/>
    <lineage>
        <taxon>Bacteria</taxon>
        <taxon>Pseudomonadati</taxon>
        <taxon>Thermodesulfobacteriota</taxon>
        <taxon>Desulfovibrionia</taxon>
        <taxon>Desulfovibrionales</taxon>
        <taxon>Desulfovibrionaceae</taxon>
        <taxon>Desulfovibrio</taxon>
    </lineage>
</organism>
<dbReference type="InterPro" id="IPR002136">
    <property type="entry name" value="Ribosomal_uL4"/>
</dbReference>
<keyword evidence="5" id="KW-0699">rRNA-binding</keyword>
<comment type="function">
    <text evidence="5">Forms part of the polypeptide exit tunnel.</text>
</comment>
<evidence type="ECO:0000313" key="7">
    <source>
        <dbReference type="EMBL" id="BBD07118.1"/>
    </source>
</evidence>
<evidence type="ECO:0000256" key="1">
    <source>
        <dbReference type="ARBA" id="ARBA00010528"/>
    </source>
</evidence>
<dbReference type="AlphaFoldDB" id="A0A2Z6AV74"/>
<dbReference type="PANTHER" id="PTHR10746:SF6">
    <property type="entry name" value="LARGE RIBOSOMAL SUBUNIT PROTEIN UL4M"/>
    <property type="match status" value="1"/>
</dbReference>
<proteinExistence type="inferred from homology"/>
<dbReference type="RefSeq" id="WP_126376041.1">
    <property type="nucleotide sequence ID" value="NZ_AP017378.1"/>
</dbReference>
<dbReference type="NCBIfam" id="TIGR03953">
    <property type="entry name" value="rplD_bact"/>
    <property type="match status" value="1"/>
</dbReference>
<feature type="region of interest" description="Disordered" evidence="6">
    <location>
        <begin position="47"/>
        <end position="71"/>
    </location>
</feature>
<dbReference type="GO" id="GO:0003735">
    <property type="term" value="F:structural constituent of ribosome"/>
    <property type="evidence" value="ECO:0007669"/>
    <property type="project" value="InterPro"/>
</dbReference>
<comment type="similarity">
    <text evidence="1 5">Belongs to the universal ribosomal protein uL4 family.</text>
</comment>
<accession>A0A2Z6AV74</accession>
<comment type="subunit">
    <text evidence="5">Part of the 50S ribosomal subunit.</text>
</comment>
<sequence length="206" mass="22906">MALVKVYDQTKKEVGELTLAPEVFEVTVKPEILNLVVRAQRAKSRAGTHAVKNRSAVRGGGAKPWRQKGTGRARAGTIRSPLWRGGGTVFGPQVRSYEFKVNKKVRKLALRMALSSRVAEDTMMVVDSINLKEVKTKAVAEILKNLGLRKALIVLPDEDTVLRLSARNIPGITILQQDMLNVYDVLRHPQLVMFQDAAKAVEERLK</sequence>
<evidence type="ECO:0000256" key="3">
    <source>
        <dbReference type="ARBA" id="ARBA00023274"/>
    </source>
</evidence>
<dbReference type="OrthoDB" id="9803201at2"/>
<reference evidence="7 8" key="1">
    <citation type="journal article" date="2018" name="Sci. Adv.">
        <title>Multi-heme cytochromes provide a pathway for survival in energy-limited environments.</title>
        <authorList>
            <person name="Deng X."/>
            <person name="Dohmae N."/>
            <person name="Nealson K.H."/>
            <person name="Hashimoto K."/>
            <person name="Okamoto A."/>
        </authorList>
    </citation>
    <scope>NUCLEOTIDE SEQUENCE [LARGE SCALE GENOMIC DNA]</scope>
    <source>
        <strain evidence="7 8">IS5</strain>
    </source>
</reference>
<dbReference type="InterPro" id="IPR023574">
    <property type="entry name" value="Ribosomal_uL4_dom_sf"/>
</dbReference>
<dbReference type="SUPFAM" id="SSF52166">
    <property type="entry name" value="Ribosomal protein L4"/>
    <property type="match status" value="1"/>
</dbReference>
<keyword evidence="2 5" id="KW-0689">Ribosomal protein</keyword>
<dbReference type="Gene3D" id="3.40.1370.10">
    <property type="match status" value="1"/>
</dbReference>
<gene>
    <name evidence="5 7" type="primary">rplD</name>
    <name evidence="7" type="ORF">DFE_0392</name>
</gene>
<evidence type="ECO:0000256" key="5">
    <source>
        <dbReference type="HAMAP-Rule" id="MF_01328"/>
    </source>
</evidence>
<comment type="function">
    <text evidence="5">One of the primary rRNA binding proteins, this protein initially binds near the 5'-end of the 23S rRNA. It is important during the early stages of 50S assembly. It makes multiple contacts with different domains of the 23S rRNA in the assembled 50S subunit and ribosome.</text>
</comment>
<dbReference type="Pfam" id="PF00573">
    <property type="entry name" value="Ribosomal_L4"/>
    <property type="match status" value="1"/>
</dbReference>
<dbReference type="Proteomes" id="UP000269883">
    <property type="component" value="Chromosome"/>
</dbReference>
<dbReference type="InterPro" id="IPR013005">
    <property type="entry name" value="Ribosomal_uL4-like"/>
</dbReference>
<protein>
    <recommendedName>
        <fullName evidence="4 5">Large ribosomal subunit protein uL4</fullName>
    </recommendedName>
</protein>
<dbReference type="GO" id="GO:1990904">
    <property type="term" value="C:ribonucleoprotein complex"/>
    <property type="evidence" value="ECO:0007669"/>
    <property type="project" value="UniProtKB-KW"/>
</dbReference>
<evidence type="ECO:0000256" key="4">
    <source>
        <dbReference type="ARBA" id="ARBA00035244"/>
    </source>
</evidence>
<dbReference type="GO" id="GO:0006412">
    <property type="term" value="P:translation"/>
    <property type="evidence" value="ECO:0007669"/>
    <property type="project" value="UniProtKB-UniRule"/>
</dbReference>
<name>A0A2Z6AV74_9BACT</name>
<keyword evidence="5" id="KW-0694">RNA-binding</keyword>
<dbReference type="EMBL" id="AP017378">
    <property type="protein sequence ID" value="BBD07118.1"/>
    <property type="molecule type" value="Genomic_DNA"/>
</dbReference>
<dbReference type="GO" id="GO:0005840">
    <property type="term" value="C:ribosome"/>
    <property type="evidence" value="ECO:0007669"/>
    <property type="project" value="UniProtKB-KW"/>
</dbReference>
<keyword evidence="3 5" id="KW-0687">Ribonucleoprotein</keyword>
<dbReference type="PANTHER" id="PTHR10746">
    <property type="entry name" value="50S RIBOSOMAL PROTEIN L4"/>
    <property type="match status" value="1"/>
</dbReference>